<sequence length="445" mass="49763">MSDGTPHRSGIIDAPFEWLTNFRSLRHLVLPSRVAFGRDPSSSSSSSSSRRTASLYGHRSTGMTSSLSLNALHRTGDGVLLRYENVINVDNDARALDGMRRRWEGMRPHRITEGRDGADDSDMNGGCSGNNNMEWIYLDFNSDEACRLAMDGVYRRLHAAKRGGSTSSCDGDESGGCFDLVFDKSTLDCLLCAETSVVARFLCEVYRALRVPHNIPPTSNCNNRDIDTSSEFSPRGGVYVLVSFHPAEFVKNLLMRLPGADWHVEHEVIRREVEDVTHMHGEVDVVVDEVDHDPSYYNAPTEQVVTATKDSAVLLPASNLLDCEEVRMHIEGTCDEWYQATNPMVTSEREEQLRAAFACVPVSKMNTAGDDRGGEYDAELSCDGVALDLKTCYEIIFTEAEKEHLAYEHFVEDWCAYCRRADRDGPIYHDGMTVSIALDFLREMQ</sequence>
<dbReference type="EMBL" id="JALLPB020000395">
    <property type="protein sequence ID" value="KAL3809594.1"/>
    <property type="molecule type" value="Genomic_DNA"/>
</dbReference>
<evidence type="ECO:0000313" key="2">
    <source>
        <dbReference type="EMBL" id="KAL3809594.1"/>
    </source>
</evidence>
<name>A0ABD3RA33_9STRA</name>
<reference evidence="2 3" key="1">
    <citation type="submission" date="2024-10" db="EMBL/GenBank/DDBJ databases">
        <title>Updated reference genomes for cyclostephanoid diatoms.</title>
        <authorList>
            <person name="Roberts W.R."/>
            <person name="Alverson A.J."/>
        </authorList>
    </citation>
    <scope>NUCLEOTIDE SEQUENCE [LARGE SCALE GENOMIC DNA]</scope>
    <source>
        <strain evidence="2 3">AJA228-03</strain>
    </source>
</reference>
<accession>A0ABD3RA33</accession>
<evidence type="ECO:0000313" key="3">
    <source>
        <dbReference type="Proteomes" id="UP001530377"/>
    </source>
</evidence>
<dbReference type="Gene3D" id="3.40.50.150">
    <property type="entry name" value="Vaccinia Virus protein VP39"/>
    <property type="match status" value="1"/>
</dbReference>
<dbReference type="Proteomes" id="UP001530377">
    <property type="component" value="Unassembled WGS sequence"/>
</dbReference>
<feature type="region of interest" description="Disordered" evidence="1">
    <location>
        <begin position="36"/>
        <end position="59"/>
    </location>
</feature>
<comment type="caution">
    <text evidence="2">The sequence shown here is derived from an EMBL/GenBank/DDBJ whole genome shotgun (WGS) entry which is preliminary data.</text>
</comment>
<keyword evidence="3" id="KW-1185">Reference proteome</keyword>
<proteinExistence type="predicted"/>
<evidence type="ECO:0000256" key="1">
    <source>
        <dbReference type="SAM" id="MobiDB-lite"/>
    </source>
</evidence>
<organism evidence="2 3">
    <name type="scientific">Cyclostephanos tholiformis</name>
    <dbReference type="NCBI Taxonomy" id="382380"/>
    <lineage>
        <taxon>Eukaryota</taxon>
        <taxon>Sar</taxon>
        <taxon>Stramenopiles</taxon>
        <taxon>Ochrophyta</taxon>
        <taxon>Bacillariophyta</taxon>
        <taxon>Coscinodiscophyceae</taxon>
        <taxon>Thalassiosirophycidae</taxon>
        <taxon>Stephanodiscales</taxon>
        <taxon>Stephanodiscaceae</taxon>
        <taxon>Cyclostephanos</taxon>
    </lineage>
</organism>
<protein>
    <submittedName>
        <fullName evidence="2">Uncharacterized protein</fullName>
    </submittedName>
</protein>
<dbReference type="AlphaFoldDB" id="A0ABD3RA33"/>
<dbReference type="InterPro" id="IPR029063">
    <property type="entry name" value="SAM-dependent_MTases_sf"/>
</dbReference>
<gene>
    <name evidence="2" type="ORF">ACHAXA_005810</name>
</gene>